<dbReference type="InterPro" id="IPR035896">
    <property type="entry name" value="AN1-like_Znf"/>
</dbReference>
<sequence>MSFKDCHIPNCIYQALILTNACRGCHNQYCYQHVEPETHQCQDQKQVKRNGVESWYEPEVSQLMALIDTRSIEEEVQSLSGKVVTKAHFDKSNWRRLAIGQMVGSCNFHVKIEFEDGTFWVMRLRRRAVRDCSDEPIRLNVESEVATCQALHQGGVSVPMAFCRPPDSRLHPKLIYCYQTFVDRKAWSPFGRQTSFNDPLTPSSIHHVQSVAEWFISMEKVKFSMVGSPVLVEGEIQVGSLIERRPASTLPPYYQGPFTTAKAKWLAVIDGRLKHILDRTYCESQWEIILYLALKEVRSLVEGCEEMDRSGEFYIKHDDDRYDHIRADASGTVTGVIDWEWAYTTNKEEAFSSPTGWVPPEYDQGNNDVFSNRENALIEGYINLNRPDLADMVRKSRKYHRLIYLLRHMKPSVLSLNALRRAFLGQPDDHTGQPDTMQGWLDTMKDKYSSDIGLQSLIGDIAATAKNSATQKD</sequence>
<dbReference type="KEGG" id="kdj:28966350"/>
<reference evidence="6" key="3">
    <citation type="submission" date="2024-02" db="EMBL/GenBank/DDBJ databases">
        <title>Comparative genomics of Cryptococcus and Kwoniella reveals pathogenesis evolution and contrasting modes of karyotype evolution via chromosome fusion or intercentromeric recombination.</title>
        <authorList>
            <person name="Coelho M.A."/>
            <person name="David-Palma M."/>
            <person name="Shea T."/>
            <person name="Bowers K."/>
            <person name="McGinley-Smith S."/>
            <person name="Mohammad A.W."/>
            <person name="Gnirke A."/>
            <person name="Yurkov A.M."/>
            <person name="Nowrousian M."/>
            <person name="Sun S."/>
            <person name="Cuomo C.A."/>
            <person name="Heitman J."/>
        </authorList>
    </citation>
    <scope>NUCLEOTIDE SEQUENCE</scope>
    <source>
        <strain evidence="6">CBS 10117</strain>
    </source>
</reference>
<dbReference type="OrthoDB" id="2564497at2759"/>
<evidence type="ECO:0000256" key="2">
    <source>
        <dbReference type="ARBA" id="ARBA00022771"/>
    </source>
</evidence>
<protein>
    <recommendedName>
        <fullName evidence="4">AN1-type domain-containing protein</fullName>
    </recommendedName>
</protein>
<evidence type="ECO:0000259" key="4">
    <source>
        <dbReference type="SMART" id="SM00154"/>
    </source>
</evidence>
<proteinExistence type="predicted"/>
<dbReference type="STRING" id="1296121.A0A1A6A9B0"/>
<organism evidence="5">
    <name type="scientific">Kwoniella dejecticola CBS 10117</name>
    <dbReference type="NCBI Taxonomy" id="1296121"/>
    <lineage>
        <taxon>Eukaryota</taxon>
        <taxon>Fungi</taxon>
        <taxon>Dikarya</taxon>
        <taxon>Basidiomycota</taxon>
        <taxon>Agaricomycotina</taxon>
        <taxon>Tremellomycetes</taxon>
        <taxon>Tremellales</taxon>
        <taxon>Cryptococcaceae</taxon>
        <taxon>Kwoniella</taxon>
    </lineage>
</organism>
<evidence type="ECO:0000313" key="7">
    <source>
        <dbReference type="Proteomes" id="UP000078595"/>
    </source>
</evidence>
<dbReference type="SMART" id="SM00154">
    <property type="entry name" value="ZnF_AN1"/>
    <property type="match status" value="1"/>
</dbReference>
<reference evidence="5" key="1">
    <citation type="submission" date="2013-07" db="EMBL/GenBank/DDBJ databases">
        <title>The Genome Sequence of Cryptococcus dejecticola CBS10117.</title>
        <authorList>
            <consortium name="The Broad Institute Genome Sequencing Platform"/>
            <person name="Cuomo C."/>
            <person name="Litvintseva A."/>
            <person name="Chen Y."/>
            <person name="Heitman J."/>
            <person name="Sun S."/>
            <person name="Springer D."/>
            <person name="Dromer F."/>
            <person name="Young S.K."/>
            <person name="Zeng Q."/>
            <person name="Gargeya S."/>
            <person name="Fitzgerald M."/>
            <person name="Abouelleil A."/>
            <person name="Alvarado L."/>
            <person name="Berlin A.M."/>
            <person name="Chapman S.B."/>
            <person name="Dewar J."/>
            <person name="Goldberg J."/>
            <person name="Griggs A."/>
            <person name="Gujja S."/>
            <person name="Hansen M."/>
            <person name="Howarth C."/>
            <person name="Imamovic A."/>
            <person name="Larimer J."/>
            <person name="McCowan C."/>
            <person name="Murphy C."/>
            <person name="Pearson M."/>
            <person name="Priest M."/>
            <person name="Roberts A."/>
            <person name="Saif S."/>
            <person name="Shea T."/>
            <person name="Sykes S."/>
            <person name="Wortman J."/>
            <person name="Nusbaum C."/>
            <person name="Birren B."/>
        </authorList>
    </citation>
    <scope>NUCLEOTIDE SEQUENCE [LARGE SCALE GENOMIC DNA]</scope>
    <source>
        <strain evidence="5">CBS 10117</strain>
    </source>
</reference>
<dbReference type="InterPro" id="IPR000058">
    <property type="entry name" value="Znf_AN1"/>
</dbReference>
<name>A0A1A6A9B0_9TREE</name>
<gene>
    <name evidence="5" type="ORF">I303_02651</name>
    <name evidence="6" type="ORF">I303_102637</name>
</gene>
<reference evidence="6" key="2">
    <citation type="submission" date="2013-07" db="EMBL/GenBank/DDBJ databases">
        <authorList>
            <consortium name="The Broad Institute Genome Sequencing Platform"/>
            <person name="Cuomo C."/>
            <person name="Litvintseva A."/>
            <person name="Chen Y."/>
            <person name="Heitman J."/>
            <person name="Sun S."/>
            <person name="Springer D."/>
            <person name="Dromer F."/>
            <person name="Young S.K."/>
            <person name="Zeng Q."/>
            <person name="Gargeya S."/>
            <person name="Fitzgerald M."/>
            <person name="Abouelleil A."/>
            <person name="Alvarado L."/>
            <person name="Berlin A.M."/>
            <person name="Chapman S.B."/>
            <person name="Dewar J."/>
            <person name="Goldberg J."/>
            <person name="Griggs A."/>
            <person name="Gujja S."/>
            <person name="Hansen M."/>
            <person name="Howarth C."/>
            <person name="Imamovic A."/>
            <person name="Larimer J."/>
            <person name="McCowan C."/>
            <person name="Murphy C."/>
            <person name="Pearson M."/>
            <person name="Priest M."/>
            <person name="Roberts A."/>
            <person name="Saif S."/>
            <person name="Shea T."/>
            <person name="Sykes S."/>
            <person name="Wortman J."/>
            <person name="Nusbaum C."/>
            <person name="Birren B."/>
        </authorList>
    </citation>
    <scope>NUCLEOTIDE SEQUENCE</scope>
    <source>
        <strain evidence="6">CBS 10117</strain>
    </source>
</reference>
<dbReference type="PANTHER" id="PTHR21310:SF15">
    <property type="entry name" value="AMINOGLYCOSIDE PHOSPHOTRANSFERASE DOMAIN-CONTAINING PROTEIN"/>
    <property type="match status" value="1"/>
</dbReference>
<dbReference type="EMBL" id="CP144532">
    <property type="protein sequence ID" value="WWC60074.1"/>
    <property type="molecule type" value="Genomic_DNA"/>
</dbReference>
<dbReference type="PANTHER" id="PTHR21310">
    <property type="entry name" value="AMINOGLYCOSIDE PHOSPHOTRANSFERASE-RELATED-RELATED"/>
    <property type="match status" value="1"/>
</dbReference>
<keyword evidence="2" id="KW-0863">Zinc-finger</keyword>
<evidence type="ECO:0000313" key="6">
    <source>
        <dbReference type="EMBL" id="WWC60074.1"/>
    </source>
</evidence>
<dbReference type="RefSeq" id="XP_018264484.1">
    <property type="nucleotide sequence ID" value="XM_018405990.1"/>
</dbReference>
<dbReference type="SUPFAM" id="SSF118310">
    <property type="entry name" value="AN1-like Zinc finger"/>
    <property type="match status" value="1"/>
</dbReference>
<dbReference type="Gene3D" id="4.10.1110.10">
    <property type="entry name" value="AN1-like Zinc finger"/>
    <property type="match status" value="1"/>
</dbReference>
<dbReference type="Proteomes" id="UP000078595">
    <property type="component" value="Chromosome 3"/>
</dbReference>
<dbReference type="InterPro" id="IPR051678">
    <property type="entry name" value="AGP_Transferase"/>
</dbReference>
<dbReference type="VEuPathDB" id="FungiDB:I303_02651"/>
<dbReference type="GeneID" id="28966350"/>
<dbReference type="SUPFAM" id="SSF56112">
    <property type="entry name" value="Protein kinase-like (PK-like)"/>
    <property type="match status" value="1"/>
</dbReference>
<evidence type="ECO:0000256" key="3">
    <source>
        <dbReference type="ARBA" id="ARBA00022833"/>
    </source>
</evidence>
<evidence type="ECO:0000313" key="5">
    <source>
        <dbReference type="EMBL" id="OBR86642.1"/>
    </source>
</evidence>
<dbReference type="GO" id="GO:0008270">
    <property type="term" value="F:zinc ion binding"/>
    <property type="evidence" value="ECO:0007669"/>
    <property type="project" value="UniProtKB-KW"/>
</dbReference>
<keyword evidence="7" id="KW-1185">Reference proteome</keyword>
<dbReference type="EMBL" id="KI894029">
    <property type="protein sequence ID" value="OBR86642.1"/>
    <property type="molecule type" value="Genomic_DNA"/>
</dbReference>
<dbReference type="AlphaFoldDB" id="A0A1A6A9B0"/>
<accession>A0A1A6A9B0</accession>
<evidence type="ECO:0000256" key="1">
    <source>
        <dbReference type="ARBA" id="ARBA00022723"/>
    </source>
</evidence>
<keyword evidence="3" id="KW-0862">Zinc</keyword>
<feature type="domain" description="AN1-type" evidence="4">
    <location>
        <begin position="6"/>
        <end position="46"/>
    </location>
</feature>
<dbReference type="InterPro" id="IPR011009">
    <property type="entry name" value="Kinase-like_dom_sf"/>
</dbReference>
<keyword evidence="1" id="KW-0479">Metal-binding</keyword>